<name>A0A8J6YPW4_9PROT</name>
<dbReference type="InterPro" id="IPR006949">
    <property type="entry name" value="Barrel_Baseplate_J-like"/>
</dbReference>
<evidence type="ECO:0000313" key="2">
    <source>
        <dbReference type="EMBL" id="MBE1237496.1"/>
    </source>
</evidence>
<reference evidence="2" key="1">
    <citation type="submission" date="2020-10" db="EMBL/GenBank/DDBJ databases">
        <title>Genome sequence of the unusual species of purple photosynthetic bacteria, Phaeovibrio sulfidiphilus DSM 23193, type strain.</title>
        <authorList>
            <person name="Kyndt J.A."/>
            <person name="Meyer T.E."/>
        </authorList>
    </citation>
    <scope>NUCLEOTIDE SEQUENCE</scope>
    <source>
        <strain evidence="2">DSM 23193</strain>
    </source>
</reference>
<sequence length="399" mass="42210">MPLIFDPTTGLRAESTDVIRERVRAAWVNAFGREDTPPLETTPDTPAGQLVDSETVFIAEKDAQLLALASQFDPQTADGIFQEALASLYFLTRKSAQPSVITVVCRGLPGTVIPRGARVMAAGNLTFSALSAEVIGPSGTAEILFSCDTPGPVAVPARLVTGIVTTIPGWDSAENPAPGVPGRHEETRHDFETRRAASVARNGHGTLASLYGALADLNGVLDLCVLENTGPVPVVKWGVTIPGHSVFASIYGGGDRDIAEVFYRKKDAGCGTAGDSEITWVDHEYGGALYTYRIQRPTPLSFRFRVTLRPTVSTPADIEALARKALVDAFNGESGSRKARIASSVYATTYVCPVVSAGIQNLVSLQVATDEAPEWAGSVVVPADRVPVLTEASISFASV</sequence>
<feature type="domain" description="Baseplate protein J-like barrel" evidence="1">
    <location>
        <begin position="102"/>
        <end position="180"/>
    </location>
</feature>
<dbReference type="EMBL" id="JACZHT010000005">
    <property type="protein sequence ID" value="MBE1237496.1"/>
    <property type="molecule type" value="Genomic_DNA"/>
</dbReference>
<proteinExistence type="predicted"/>
<comment type="caution">
    <text evidence="2">The sequence shown here is derived from an EMBL/GenBank/DDBJ whole genome shotgun (WGS) entry which is preliminary data.</text>
</comment>
<evidence type="ECO:0000259" key="1">
    <source>
        <dbReference type="Pfam" id="PF04865"/>
    </source>
</evidence>
<protein>
    <submittedName>
        <fullName evidence="2">Baseplate J/gp47 family protein</fullName>
    </submittedName>
</protein>
<dbReference type="Pfam" id="PF04865">
    <property type="entry name" value="Baseplate_J"/>
    <property type="match status" value="1"/>
</dbReference>
<gene>
    <name evidence="2" type="ORF">IHV25_07525</name>
</gene>
<accession>A0A8J6YPW4</accession>
<dbReference type="AlphaFoldDB" id="A0A8J6YPW4"/>
<keyword evidence="3" id="KW-1185">Reference proteome</keyword>
<evidence type="ECO:0000313" key="3">
    <source>
        <dbReference type="Proteomes" id="UP000631034"/>
    </source>
</evidence>
<dbReference type="Proteomes" id="UP000631034">
    <property type="component" value="Unassembled WGS sequence"/>
</dbReference>
<dbReference type="RefSeq" id="WP_192534505.1">
    <property type="nucleotide sequence ID" value="NZ_JACZHT010000005.1"/>
</dbReference>
<organism evidence="2 3">
    <name type="scientific">Phaeovibrio sulfidiphilus</name>
    <dbReference type="NCBI Taxonomy" id="1220600"/>
    <lineage>
        <taxon>Bacteria</taxon>
        <taxon>Pseudomonadati</taxon>
        <taxon>Pseudomonadota</taxon>
        <taxon>Alphaproteobacteria</taxon>
        <taxon>Rhodospirillales</taxon>
        <taxon>Rhodospirillaceae</taxon>
        <taxon>Phaeovibrio</taxon>
    </lineage>
</organism>